<protein>
    <recommendedName>
        <fullName evidence="4">Prepilin-type N-terminal cleavage/methylation domain-containing protein</fullName>
    </recommendedName>
</protein>
<proteinExistence type="predicted"/>
<evidence type="ECO:0000256" key="1">
    <source>
        <dbReference type="SAM" id="Phobius"/>
    </source>
</evidence>
<dbReference type="Proteomes" id="UP000229342">
    <property type="component" value="Unassembled WGS sequence"/>
</dbReference>
<dbReference type="EMBL" id="PCVG01000018">
    <property type="protein sequence ID" value="PIQ68938.1"/>
    <property type="molecule type" value="Genomic_DNA"/>
</dbReference>
<sequence>MHKIPNKKRFDLSDLKFRISNLFRISIFDIRNSRSAGFTLVEMIVAFAIFAMIMVISTGSLLSLIEANRKAQSMKTVVNNLHFAMENMSRNIRTGYAYHCGIGGTQGSTRDCVNKPEQSFSFLDSQNRVIIYQFREEEDGLGSIYRSIDDSDFLPITAPEIDVEQLRFFVAGAEDPNDNEQPRLLIVAKGRVLGRSKTPSLFDIETMVSQRRLDI</sequence>
<dbReference type="SUPFAM" id="SSF54523">
    <property type="entry name" value="Pili subunits"/>
    <property type="match status" value="1"/>
</dbReference>
<dbReference type="InterPro" id="IPR045584">
    <property type="entry name" value="Pilin-like"/>
</dbReference>
<dbReference type="InterPro" id="IPR012902">
    <property type="entry name" value="N_methyl_site"/>
</dbReference>
<name>A0A2H0KCF1_9BACT</name>
<dbReference type="NCBIfam" id="TIGR02532">
    <property type="entry name" value="IV_pilin_GFxxxE"/>
    <property type="match status" value="1"/>
</dbReference>
<evidence type="ECO:0000313" key="2">
    <source>
        <dbReference type="EMBL" id="PIQ68938.1"/>
    </source>
</evidence>
<keyword evidence="1" id="KW-1133">Transmembrane helix</keyword>
<dbReference type="PROSITE" id="PS00409">
    <property type="entry name" value="PROKAR_NTER_METHYL"/>
    <property type="match status" value="1"/>
</dbReference>
<evidence type="ECO:0000313" key="3">
    <source>
        <dbReference type="Proteomes" id="UP000229342"/>
    </source>
</evidence>
<dbReference type="AlphaFoldDB" id="A0A2H0KCF1"/>
<accession>A0A2H0KCF1</accession>
<gene>
    <name evidence="2" type="ORF">COV91_01575</name>
</gene>
<comment type="caution">
    <text evidence="2">The sequence shown here is derived from an EMBL/GenBank/DDBJ whole genome shotgun (WGS) entry which is preliminary data.</text>
</comment>
<dbReference type="Pfam" id="PF07963">
    <property type="entry name" value="N_methyl"/>
    <property type="match status" value="1"/>
</dbReference>
<evidence type="ECO:0008006" key="4">
    <source>
        <dbReference type="Google" id="ProtNLM"/>
    </source>
</evidence>
<organism evidence="2 3">
    <name type="scientific">Candidatus Taylorbacteria bacterium CG11_big_fil_rev_8_21_14_0_20_46_11</name>
    <dbReference type="NCBI Taxonomy" id="1975025"/>
    <lineage>
        <taxon>Bacteria</taxon>
        <taxon>Candidatus Tayloriibacteriota</taxon>
    </lineage>
</organism>
<feature type="transmembrane region" description="Helical" evidence="1">
    <location>
        <begin position="43"/>
        <end position="65"/>
    </location>
</feature>
<keyword evidence="1" id="KW-0472">Membrane</keyword>
<reference evidence="2 3" key="1">
    <citation type="submission" date="2017-09" db="EMBL/GenBank/DDBJ databases">
        <title>Depth-based differentiation of microbial function through sediment-hosted aquifers and enrichment of novel symbionts in the deep terrestrial subsurface.</title>
        <authorList>
            <person name="Probst A.J."/>
            <person name="Ladd B."/>
            <person name="Jarett J.K."/>
            <person name="Geller-Mcgrath D.E."/>
            <person name="Sieber C.M."/>
            <person name="Emerson J.B."/>
            <person name="Anantharaman K."/>
            <person name="Thomas B.C."/>
            <person name="Malmstrom R."/>
            <person name="Stieglmeier M."/>
            <person name="Klingl A."/>
            <person name="Woyke T."/>
            <person name="Ryan C.M."/>
            <person name="Banfield J.F."/>
        </authorList>
    </citation>
    <scope>NUCLEOTIDE SEQUENCE [LARGE SCALE GENOMIC DNA]</scope>
    <source>
        <strain evidence="2">CG11_big_fil_rev_8_21_14_0_20_46_11</strain>
    </source>
</reference>
<keyword evidence="1" id="KW-0812">Transmembrane</keyword>